<dbReference type="OrthoDB" id="6138873at2759"/>
<sequence length="1389" mass="151347">MSDEGSAAAAADSTPVVRQVAVRGVEMVKQPKPHVVYKIEVFTQANHWTVSRRYTEFHQLYTELAQSITFPANIFPPKRVIKSMAPEFIELRRVALQEFLHEVVLGKYKQAASKSKALQAFLELDSQDVFGVTRALTQYLYVQADKILATNELFTLTPTQLFAIGKRLRFANLAETADSRATDLAHLYDFVHRLKRLRVSPVDDSTSGVVFDVSFFKSVTTLHLNHCSISNVEGIGAIHLQLTELRAHNCIRQLQDVLVEAVVQHAPEDAQLEYHILPWAQIVTADFSNNGLPMIDESVMLLPNVVKLDLSYNALETVDHLQSLHHLASIDLSHNAIVDTNHLYALLGNVTTLSLAANRLELLSGLERLYSLQHLDLSHNLIADVHETTRLGSMPCLESLKLIGNPMVGASAIAINSVAASGGEGISTSTKKWSHSKYRIYVLSRFGDRFREVVLDDVIATPAEQKKVQKLLAKQHAERAVAAVGASTDQSDSPARQRSSSEMAGSRPARLSVGRVLFEAPAPTRDLSRSPPARDIDPRISLSSIEDELLAFSVTDAAKKNASGKGKRPRSVKIGETVTARKSTPFAGDVPDRSADITASFIPKAHAAPVSSMSADFRKQVENVSKEGGTAMSEFLTDLLGVDEKPPSPNSSSPTMYPVRTDNAQFVSQLTAAPSAAQPQQDVLTLDYLARIKGFVDDDKAKKPKKDKPRKIGSPAKRKSGDVSQLIANTTTSQSPVAAASPAAPLLLLPKLIRDVKASHSASSSPPSTTLMVSVIERTLQDGDTASSSTPPPAPVSCVLSIDVAKRNMLEIDMSTARPRAKRDLNCLISMATGDESAERPTITLTIRIPGDDSSASSGALEVTYSLDSLQQVAELYVLLEPFIVQKPDASLKADAADSLANNVQSETTSATGNGASAVIPSEAGPATTTSTSNSDSPIPPPEKTIEEQQAALAEAQIATHAAHLARLQPVVIKFLRKAGAFAETDKLVHLLETRYVQYGGWGGSYLLSVGESSSAFAEHRVLLALTSSALFALEEASTTSVHAAEGGAQAMGLPAPPANIHLGSYAPFRTSTRLTVAAAFPLQSVRAVLVGLFDQMFRVEFSQRESFVFLTRDFSLTHQFLNSLASAIKERQRALIEQKQQQAAKTSVNAAKEDPSLAAYSYTSIYNQKTADELEREQGGDNIYRQAIDDSDTEFVYPDTTALDTLRFRLCEQNMDLELPDEFNPINYTMAYQVIPAHSANEEAILLPRTLVLSNRCAYLVQEDYGRWPLPSFVTLVPDSPQYMVLSVHPIGAAVAIELSQSDPRHVAICFDPSIRLRWNSSLSSSQSLPARFSMGPVRDSADILPVGGGETWTLRLCTMAERDNFIKVFRRLWADTFQEELIVTWAK</sequence>
<dbReference type="Pfam" id="PF23142">
    <property type="entry name" value="PH_PLEKHM2"/>
    <property type="match status" value="1"/>
</dbReference>
<feature type="compositionally biased region" description="Polar residues" evidence="5">
    <location>
        <begin position="905"/>
        <end position="915"/>
    </location>
</feature>
<dbReference type="SUPFAM" id="SSF64268">
    <property type="entry name" value="PX domain"/>
    <property type="match status" value="1"/>
</dbReference>
<dbReference type="InterPro" id="IPR001683">
    <property type="entry name" value="PX_dom"/>
</dbReference>
<feature type="compositionally biased region" description="Polar residues" evidence="5">
    <location>
        <begin position="927"/>
        <end position="937"/>
    </location>
</feature>
<dbReference type="SMART" id="SM00369">
    <property type="entry name" value="LRR_TYP"/>
    <property type="match status" value="2"/>
</dbReference>
<dbReference type="SMART" id="SM00312">
    <property type="entry name" value="PX"/>
    <property type="match status" value="1"/>
</dbReference>
<evidence type="ECO:0000256" key="5">
    <source>
        <dbReference type="SAM" id="MobiDB-lite"/>
    </source>
</evidence>
<dbReference type="InterPro" id="IPR001611">
    <property type="entry name" value="Leu-rich_rpt"/>
</dbReference>
<evidence type="ECO:0000313" key="7">
    <source>
        <dbReference type="EMBL" id="KJE92345.1"/>
    </source>
</evidence>
<dbReference type="PROSITE" id="PS51450">
    <property type="entry name" value="LRR"/>
    <property type="match status" value="2"/>
</dbReference>
<reference evidence="8" key="1">
    <citation type="submission" date="2011-02" db="EMBL/GenBank/DDBJ databases">
        <title>The Genome Sequence of Capsaspora owczarzaki ATCC 30864.</title>
        <authorList>
            <person name="Russ C."/>
            <person name="Cuomo C."/>
            <person name="Burger G."/>
            <person name="Gray M.W."/>
            <person name="Holland P.W.H."/>
            <person name="King N."/>
            <person name="Lang F.B.F."/>
            <person name="Roger A.J."/>
            <person name="Ruiz-Trillo I."/>
            <person name="Young S.K."/>
            <person name="Zeng Q."/>
            <person name="Gargeya S."/>
            <person name="Alvarado L."/>
            <person name="Berlin A."/>
            <person name="Chapman S.B."/>
            <person name="Chen Z."/>
            <person name="Freedman E."/>
            <person name="Gellesch M."/>
            <person name="Goldberg J."/>
            <person name="Griggs A."/>
            <person name="Gujja S."/>
            <person name="Heilman E."/>
            <person name="Heiman D."/>
            <person name="Howarth C."/>
            <person name="Mehta T."/>
            <person name="Neiman D."/>
            <person name="Pearson M."/>
            <person name="Roberts A."/>
            <person name="Saif S."/>
            <person name="Shea T."/>
            <person name="Shenoy N."/>
            <person name="Sisk P."/>
            <person name="Stolte C."/>
            <person name="Sykes S."/>
            <person name="White J."/>
            <person name="Yandava C."/>
            <person name="Haas B."/>
            <person name="Nusbaum C."/>
            <person name="Birren B."/>
        </authorList>
    </citation>
    <scope>NUCLEOTIDE SEQUENCE</scope>
    <source>
        <strain evidence="8">ATCC 30864</strain>
    </source>
</reference>
<dbReference type="PROSITE" id="PS50195">
    <property type="entry name" value="PX"/>
    <property type="match status" value="1"/>
</dbReference>
<evidence type="ECO:0000256" key="3">
    <source>
        <dbReference type="ARBA" id="ARBA00022614"/>
    </source>
</evidence>
<dbReference type="GO" id="GO:0005737">
    <property type="term" value="C:cytoplasm"/>
    <property type="evidence" value="ECO:0007669"/>
    <property type="project" value="UniProtKB-SubCell"/>
</dbReference>
<dbReference type="PANTHER" id="PTHR15454:SF35">
    <property type="entry name" value="NISCHARIN"/>
    <property type="match status" value="1"/>
</dbReference>
<feature type="region of interest" description="Disordered" evidence="5">
    <location>
        <begin position="482"/>
        <end position="508"/>
    </location>
</feature>
<dbReference type="PhylomeDB" id="A0A0D2WMX3"/>
<dbReference type="Gene3D" id="3.30.1520.10">
    <property type="entry name" value="Phox-like domain"/>
    <property type="match status" value="1"/>
</dbReference>
<proteinExistence type="predicted"/>
<dbReference type="PANTHER" id="PTHR15454">
    <property type="entry name" value="NISCHARIN RELATED"/>
    <property type="match status" value="1"/>
</dbReference>
<evidence type="ECO:0000259" key="6">
    <source>
        <dbReference type="PROSITE" id="PS50195"/>
    </source>
</evidence>
<dbReference type="InterPro" id="IPR003591">
    <property type="entry name" value="Leu-rich_rpt_typical-subtyp"/>
</dbReference>
<dbReference type="eggNOG" id="KOG1259">
    <property type="taxonomic scope" value="Eukaryota"/>
</dbReference>
<evidence type="ECO:0000256" key="1">
    <source>
        <dbReference type="ARBA" id="ARBA00004496"/>
    </source>
</evidence>
<protein>
    <recommendedName>
        <fullName evidence="6">PX domain-containing protein</fullName>
    </recommendedName>
</protein>
<evidence type="ECO:0000256" key="4">
    <source>
        <dbReference type="ARBA" id="ARBA00022737"/>
    </source>
</evidence>
<dbReference type="InterPro" id="IPR032675">
    <property type="entry name" value="LRR_dom_sf"/>
</dbReference>
<dbReference type="InterPro" id="IPR036871">
    <property type="entry name" value="PX_dom_sf"/>
</dbReference>
<feature type="compositionally biased region" description="Polar residues" evidence="5">
    <location>
        <begin position="487"/>
        <end position="503"/>
    </location>
</feature>
<keyword evidence="2" id="KW-0963">Cytoplasm</keyword>
<dbReference type="Pfam" id="PF25625">
    <property type="entry name" value="PH_NISCH_C"/>
    <property type="match status" value="1"/>
</dbReference>
<name>A0A0D2WMX3_CAPO3</name>
<feature type="compositionally biased region" description="Basic residues" evidence="5">
    <location>
        <begin position="702"/>
        <end position="711"/>
    </location>
</feature>
<accession>A0A0D2WMX3</accession>
<feature type="region of interest" description="Disordered" evidence="5">
    <location>
        <begin position="905"/>
        <end position="943"/>
    </location>
</feature>
<evidence type="ECO:0000313" key="8">
    <source>
        <dbReference type="Proteomes" id="UP000008743"/>
    </source>
</evidence>
<dbReference type="SUPFAM" id="SSF52058">
    <property type="entry name" value="L domain-like"/>
    <property type="match status" value="1"/>
</dbReference>
<dbReference type="EMBL" id="KE346363">
    <property type="protein sequence ID" value="KJE92345.1"/>
    <property type="molecule type" value="Genomic_DNA"/>
</dbReference>
<evidence type="ECO:0000256" key="2">
    <source>
        <dbReference type="ARBA" id="ARBA00022490"/>
    </source>
</evidence>
<dbReference type="CDD" id="cd06093">
    <property type="entry name" value="PX_domain"/>
    <property type="match status" value="1"/>
</dbReference>
<keyword evidence="4" id="KW-0677">Repeat</keyword>
<dbReference type="Proteomes" id="UP000008743">
    <property type="component" value="Unassembled WGS sequence"/>
</dbReference>
<organism evidence="7 8">
    <name type="scientific">Capsaspora owczarzaki (strain ATCC 30864)</name>
    <dbReference type="NCBI Taxonomy" id="595528"/>
    <lineage>
        <taxon>Eukaryota</taxon>
        <taxon>Filasterea</taxon>
        <taxon>Capsaspora</taxon>
    </lineage>
</organism>
<dbReference type="InterPro" id="IPR057288">
    <property type="entry name" value="PH_PLEKHM2"/>
</dbReference>
<dbReference type="Pfam" id="PF00787">
    <property type="entry name" value="PX"/>
    <property type="match status" value="1"/>
</dbReference>
<gene>
    <name evidence="7" type="ORF">CAOG_008695</name>
</gene>
<feature type="region of interest" description="Disordered" evidence="5">
    <location>
        <begin position="699"/>
        <end position="724"/>
    </location>
</feature>
<dbReference type="InParanoid" id="A0A0D2WMX3"/>
<keyword evidence="3" id="KW-0433">Leucine-rich repeat</keyword>
<keyword evidence="8" id="KW-1185">Reference proteome</keyword>
<feature type="domain" description="PX" evidence="6">
    <location>
        <begin position="15"/>
        <end position="129"/>
    </location>
</feature>
<dbReference type="InterPro" id="IPR057714">
    <property type="entry name" value="PH_NISCH_C"/>
</dbReference>
<dbReference type="STRING" id="595528.A0A0D2WMX3"/>
<comment type="subcellular location">
    <subcellularLocation>
        <location evidence="1">Cytoplasm</location>
    </subcellularLocation>
</comment>
<dbReference type="SMART" id="SM00365">
    <property type="entry name" value="LRR_SD22"/>
    <property type="match status" value="4"/>
</dbReference>
<dbReference type="Gene3D" id="3.80.10.10">
    <property type="entry name" value="Ribonuclease Inhibitor"/>
    <property type="match status" value="1"/>
</dbReference>
<dbReference type="GO" id="GO:0035091">
    <property type="term" value="F:phosphatidylinositol binding"/>
    <property type="evidence" value="ECO:0007669"/>
    <property type="project" value="InterPro"/>
</dbReference>